<proteinExistence type="predicted"/>
<keyword evidence="1" id="KW-0732">Signal</keyword>
<feature type="signal peptide" evidence="1">
    <location>
        <begin position="1"/>
        <end position="22"/>
    </location>
</feature>
<dbReference type="Pfam" id="PF07044">
    <property type="entry name" value="DUF1329"/>
    <property type="match status" value="1"/>
</dbReference>
<reference evidence="2" key="1">
    <citation type="submission" date="2019-02" db="EMBL/GenBank/DDBJ databases">
        <title>Draft genome of the type strain Pelomonas aquatica CCUG 52575T.</title>
        <authorList>
            <person name="Gomila M."/>
            <person name="Lalucat J."/>
        </authorList>
    </citation>
    <scope>NUCLEOTIDE SEQUENCE</scope>
    <source>
        <strain evidence="2">CCUG 52575</strain>
    </source>
</reference>
<evidence type="ECO:0000313" key="2">
    <source>
        <dbReference type="EMBL" id="MDG0863984.1"/>
    </source>
</evidence>
<dbReference type="EMBL" id="SGUG01000024">
    <property type="protein sequence ID" value="MDG0863984.1"/>
    <property type="molecule type" value="Genomic_DNA"/>
</dbReference>
<dbReference type="CDD" id="cd16329">
    <property type="entry name" value="LolA_like"/>
    <property type="match status" value="1"/>
</dbReference>
<dbReference type="RefSeq" id="WP_268153470.1">
    <property type="nucleotide sequence ID" value="NZ_JAPPUW010000022.1"/>
</dbReference>
<dbReference type="Gene3D" id="2.50.20.10">
    <property type="entry name" value="Lipoprotein localisation LolA/LolB/LppX"/>
    <property type="match status" value="1"/>
</dbReference>
<protein>
    <submittedName>
        <fullName evidence="2">DUF1329 domain-containing protein</fullName>
    </submittedName>
</protein>
<comment type="caution">
    <text evidence="2">The sequence shown here is derived from an EMBL/GenBank/DDBJ whole genome shotgun (WGS) entry which is preliminary data.</text>
</comment>
<evidence type="ECO:0000256" key="1">
    <source>
        <dbReference type="SAM" id="SignalP"/>
    </source>
</evidence>
<feature type="chain" id="PRO_5040809462" evidence="1">
    <location>
        <begin position="23"/>
        <end position="456"/>
    </location>
</feature>
<accession>A0A9X4R663</accession>
<evidence type="ECO:0000313" key="3">
    <source>
        <dbReference type="Proteomes" id="UP001152766"/>
    </source>
</evidence>
<dbReference type="InterPro" id="IPR010752">
    <property type="entry name" value="DUF1329"/>
</dbReference>
<name>A0A9X4R663_9BURK</name>
<sequence length="456" mass="50896">MKQLNLTLCAAAIALLSAPAFAAVSAEEAKQLGTTLTEFGAIKAGNAEGTIPAYTGGLTTAPAGFKPDSGFWVDPFKDEKPLFRIDSKNMDKYADKLSEGQKRVLKEDPNYYLEIFPSHRTAAYPEKVLKATVRNATGCKTTHEGIGVDTACRGGLPFPIPKSGLEALWNQILHYQSDTAVTTSASRSWVIDTNGKPTMTAEQSTYTDATWYQPDLPDRDPTMAWRVYSVTKSPARLAGGVTGITDFIDPIQQPRKAWGYTPGQRRIKMSPEFSYDTPVASQGGLTLFDELFIVSGKLDRFDYKLMGKKEMYLPYNQYKGSFECPTLEMGLQAKHTNPACDRWELHRVWVVEATLKPGMRHAYSKRVYYLDEDLSAAALYDAFDQNGALYRSMFNGMVQLYDKKLPWAVRATTYDFNKGQYGYFNDVMVGGHKIEAKPRSDRELNAEAIVTRETAR</sequence>
<organism evidence="2 3">
    <name type="scientific">Pelomonas aquatica</name>
    <dbReference type="NCBI Taxonomy" id="431058"/>
    <lineage>
        <taxon>Bacteria</taxon>
        <taxon>Pseudomonadati</taxon>
        <taxon>Pseudomonadota</taxon>
        <taxon>Betaproteobacteria</taxon>
        <taxon>Burkholderiales</taxon>
        <taxon>Sphaerotilaceae</taxon>
        <taxon>Roseateles</taxon>
    </lineage>
</organism>
<keyword evidence="3" id="KW-1185">Reference proteome</keyword>
<dbReference type="Proteomes" id="UP001152766">
    <property type="component" value="Unassembled WGS sequence"/>
</dbReference>
<gene>
    <name evidence="2" type="ORF">EXJ73_16085</name>
</gene>
<dbReference type="AlphaFoldDB" id="A0A9X4R663"/>